<sequence>MVVCKFFQQGRCRYGDSCHNEHPQANRFAPLANQGGSGAFGSRGRVNGNAEDNPFFLLSEDIRWDLTWRRDNEKGERPLYPFGAYGPGKGAPKQLIEGELELSPEELRVQAYLANANGQLPQFQAQYAQLENLMNTKVQNILQNTEDARRFAGDTSHPNRNDSNIKPAGGTWPYRLGQTQSSSSSGFGMSAQPSQPSSAFGAASRPGFGSASQPAFGAPSMPSSGSAFGAPSAGAGGFGAPSALGSKPSPFGTGASAAPSTGFGAPSALGSKPSPFGATQQAASPFGAPQQAASGFGAPSAIGARPSAFGAPQQPASGGFGAPSQPAFGSSGFGSSAARPAANPFAAPAAQSGGGFGSQQPAPQTNSSPFGGSQQQQAQTAGSAFGAPSAFGAARPSAFATAAQQQQPQTGLNRPSPFAATTSTFGATSLGAGAPQSAGTPQAGTPTTWKGHRVVRDEKLDTPGYVVQDATAPNGQGIERIWFLSGPPDISEKLNAMTEAPAAVYEDPAIGPKLKEIYEWTAQHGTFVKDGAIMMPEIPPKREWCTFEF</sequence>
<dbReference type="Pfam" id="PF18044">
    <property type="entry name" value="zf-CCCH_4"/>
    <property type="match status" value="1"/>
</dbReference>
<dbReference type="InterPro" id="IPR000571">
    <property type="entry name" value="Znf_CCCH"/>
</dbReference>
<feature type="zinc finger region" description="C3H1-type" evidence="6">
    <location>
        <begin position="1"/>
        <end position="25"/>
    </location>
</feature>
<dbReference type="EMBL" id="KB456270">
    <property type="protein sequence ID" value="EMF08787.1"/>
    <property type="molecule type" value="Genomic_DNA"/>
</dbReference>
<gene>
    <name evidence="9" type="ORF">SEPMUDRAFT_151720</name>
</gene>
<dbReference type="eggNOG" id="ENOG502S41E">
    <property type="taxonomic scope" value="Eukaryota"/>
</dbReference>
<dbReference type="PANTHER" id="PTHR46527">
    <property type="entry name" value="NUCLEOPORIN-LIKE PROTEIN 2"/>
    <property type="match status" value="1"/>
</dbReference>
<evidence type="ECO:0000313" key="10">
    <source>
        <dbReference type="Proteomes" id="UP000016931"/>
    </source>
</evidence>
<dbReference type="HOGENOM" id="CLU_028685_1_0_1"/>
<dbReference type="OMA" id="PNRHDIC"/>
<keyword evidence="3 6" id="KW-0863">Zinc-finger</keyword>
<evidence type="ECO:0000259" key="8">
    <source>
        <dbReference type="PROSITE" id="PS50103"/>
    </source>
</evidence>
<feature type="compositionally biased region" description="Basic and acidic residues" evidence="7">
    <location>
        <begin position="151"/>
        <end position="160"/>
    </location>
</feature>
<accession>M3CXF3</accession>
<organism evidence="9 10">
    <name type="scientific">Sphaerulina musiva (strain SO2202)</name>
    <name type="common">Poplar stem canker fungus</name>
    <name type="synonym">Septoria musiva</name>
    <dbReference type="NCBI Taxonomy" id="692275"/>
    <lineage>
        <taxon>Eukaryota</taxon>
        <taxon>Fungi</taxon>
        <taxon>Dikarya</taxon>
        <taxon>Ascomycota</taxon>
        <taxon>Pezizomycotina</taxon>
        <taxon>Dothideomycetes</taxon>
        <taxon>Dothideomycetidae</taxon>
        <taxon>Mycosphaerellales</taxon>
        <taxon>Mycosphaerellaceae</taxon>
        <taxon>Sphaerulina</taxon>
    </lineage>
</organism>
<evidence type="ECO:0000256" key="3">
    <source>
        <dbReference type="ARBA" id="ARBA00022771"/>
    </source>
</evidence>
<feature type="compositionally biased region" description="Polar residues" evidence="7">
    <location>
        <begin position="437"/>
        <end position="448"/>
    </location>
</feature>
<dbReference type="InterPro" id="IPR036855">
    <property type="entry name" value="Znf_CCCH_sf"/>
</dbReference>
<feature type="compositionally biased region" description="Low complexity" evidence="7">
    <location>
        <begin position="358"/>
        <end position="410"/>
    </location>
</feature>
<reference evidence="9 10" key="1">
    <citation type="journal article" date="2012" name="PLoS Pathog.">
        <title>Diverse lifestyles and strategies of plant pathogenesis encoded in the genomes of eighteen Dothideomycetes fungi.</title>
        <authorList>
            <person name="Ohm R.A."/>
            <person name="Feau N."/>
            <person name="Henrissat B."/>
            <person name="Schoch C.L."/>
            <person name="Horwitz B.A."/>
            <person name="Barry K.W."/>
            <person name="Condon B.J."/>
            <person name="Copeland A.C."/>
            <person name="Dhillon B."/>
            <person name="Glaser F."/>
            <person name="Hesse C.N."/>
            <person name="Kosti I."/>
            <person name="LaButti K."/>
            <person name="Lindquist E.A."/>
            <person name="Lucas S."/>
            <person name="Salamov A.A."/>
            <person name="Bradshaw R.E."/>
            <person name="Ciuffetti L."/>
            <person name="Hamelin R.C."/>
            <person name="Kema G.H.J."/>
            <person name="Lawrence C."/>
            <person name="Scott J.A."/>
            <person name="Spatafora J.W."/>
            <person name="Turgeon B.G."/>
            <person name="de Wit P.J.G.M."/>
            <person name="Zhong S."/>
            <person name="Goodwin S.B."/>
            <person name="Grigoriev I.V."/>
        </authorList>
    </citation>
    <scope>NUCLEOTIDE SEQUENCE [LARGE SCALE GENOMIC DNA]</scope>
    <source>
        <strain evidence="9 10">SO2202</strain>
    </source>
</reference>
<feature type="region of interest" description="Disordered" evidence="7">
    <location>
        <begin position="250"/>
        <end position="449"/>
    </location>
</feature>
<dbReference type="STRING" id="692275.M3CXF3"/>
<evidence type="ECO:0000256" key="4">
    <source>
        <dbReference type="ARBA" id="ARBA00022833"/>
    </source>
</evidence>
<protein>
    <recommendedName>
        <fullName evidence="8">C3H1-type domain-containing protein</fullName>
    </recommendedName>
</protein>
<dbReference type="GO" id="GO:0008270">
    <property type="term" value="F:zinc ion binding"/>
    <property type="evidence" value="ECO:0007669"/>
    <property type="project" value="UniProtKB-KW"/>
</dbReference>
<keyword evidence="2 6" id="KW-0479">Metal-binding</keyword>
<name>M3CXF3_SPHMS</name>
<dbReference type="PANTHER" id="PTHR46527:SF1">
    <property type="entry name" value="NUCLEOPORIN NUP42"/>
    <property type="match status" value="1"/>
</dbReference>
<feature type="region of interest" description="Disordered" evidence="7">
    <location>
        <begin position="151"/>
        <end position="225"/>
    </location>
</feature>
<keyword evidence="10" id="KW-1185">Reference proteome</keyword>
<dbReference type="SMART" id="SM00356">
    <property type="entry name" value="ZnF_C3H1"/>
    <property type="match status" value="1"/>
</dbReference>
<dbReference type="AlphaFoldDB" id="M3CXF3"/>
<feature type="compositionally biased region" description="Low complexity" evidence="7">
    <location>
        <begin position="214"/>
        <end position="225"/>
    </location>
</feature>
<comment type="subcellular location">
    <subcellularLocation>
        <location evidence="1">Nucleus</location>
    </subcellularLocation>
</comment>
<dbReference type="Proteomes" id="UP000016931">
    <property type="component" value="Unassembled WGS sequence"/>
</dbReference>
<keyword evidence="4 6" id="KW-0862">Zinc</keyword>
<evidence type="ECO:0000256" key="2">
    <source>
        <dbReference type="ARBA" id="ARBA00022723"/>
    </source>
</evidence>
<dbReference type="CDD" id="cd23954">
    <property type="entry name" value="AMO1_CTD"/>
    <property type="match status" value="1"/>
</dbReference>
<dbReference type="RefSeq" id="XP_016756908.1">
    <property type="nucleotide sequence ID" value="XM_016906999.1"/>
</dbReference>
<dbReference type="InterPro" id="IPR051767">
    <property type="entry name" value="Nucleoporin_NUP42"/>
</dbReference>
<evidence type="ECO:0000256" key="6">
    <source>
        <dbReference type="PROSITE-ProRule" id="PRU00723"/>
    </source>
</evidence>
<dbReference type="InterPro" id="IPR041367">
    <property type="entry name" value="Znf-CCCH_4"/>
</dbReference>
<dbReference type="GO" id="GO:0005634">
    <property type="term" value="C:nucleus"/>
    <property type="evidence" value="ECO:0007669"/>
    <property type="project" value="UniProtKB-SubCell"/>
</dbReference>
<evidence type="ECO:0000256" key="1">
    <source>
        <dbReference type="ARBA" id="ARBA00004123"/>
    </source>
</evidence>
<proteinExistence type="predicted"/>
<feature type="compositionally biased region" description="Low complexity" evidence="7">
    <location>
        <begin position="177"/>
        <end position="194"/>
    </location>
</feature>
<feature type="compositionally biased region" description="Low complexity" evidence="7">
    <location>
        <begin position="323"/>
        <end position="351"/>
    </location>
</feature>
<evidence type="ECO:0000313" key="9">
    <source>
        <dbReference type="EMBL" id="EMF08787.1"/>
    </source>
</evidence>
<feature type="compositionally biased region" description="Low complexity" evidence="7">
    <location>
        <begin position="418"/>
        <end position="434"/>
    </location>
</feature>
<dbReference type="Gene3D" id="4.10.1000.10">
    <property type="entry name" value="Zinc finger, CCCH-type"/>
    <property type="match status" value="1"/>
</dbReference>
<dbReference type="GeneID" id="27904136"/>
<dbReference type="SUPFAM" id="SSF90229">
    <property type="entry name" value="CCCH zinc finger"/>
    <property type="match status" value="1"/>
</dbReference>
<feature type="domain" description="C3H1-type" evidence="8">
    <location>
        <begin position="1"/>
        <end position="25"/>
    </location>
</feature>
<evidence type="ECO:0000256" key="5">
    <source>
        <dbReference type="ARBA" id="ARBA00023242"/>
    </source>
</evidence>
<dbReference type="OrthoDB" id="20729at2759"/>
<dbReference type="PROSITE" id="PS50103">
    <property type="entry name" value="ZF_C3H1"/>
    <property type="match status" value="1"/>
</dbReference>
<evidence type="ECO:0000256" key="7">
    <source>
        <dbReference type="SAM" id="MobiDB-lite"/>
    </source>
</evidence>
<keyword evidence="5" id="KW-0539">Nucleus</keyword>